<comment type="similarity">
    <text evidence="1">Belongs to the BolA/IbaG family.</text>
</comment>
<gene>
    <name evidence="2" type="ORF">BEN30_15555</name>
</gene>
<dbReference type="Proteomes" id="UP000095347">
    <property type="component" value="Unassembled WGS sequence"/>
</dbReference>
<proteinExistence type="inferred from homology"/>
<reference evidence="3" key="1">
    <citation type="submission" date="2016-07" db="EMBL/GenBank/DDBJ databases">
        <authorList>
            <person name="Florea S."/>
            <person name="Webb J.S."/>
            <person name="Jaromczyk J."/>
            <person name="Schardl C.L."/>
        </authorList>
    </citation>
    <scope>NUCLEOTIDE SEQUENCE [LARGE SCALE GENOMIC DNA]</scope>
    <source>
        <strain evidence="3">MV-1</strain>
    </source>
</reference>
<dbReference type="InterPro" id="IPR002634">
    <property type="entry name" value="BolA"/>
</dbReference>
<dbReference type="OrthoDB" id="9811118at2"/>
<name>A0A1E5Q4I4_9PROT</name>
<dbReference type="Pfam" id="PF01722">
    <property type="entry name" value="BolA"/>
    <property type="match status" value="1"/>
</dbReference>
<dbReference type="PIRSF" id="PIRSF003113">
    <property type="entry name" value="BolA"/>
    <property type="match status" value="1"/>
</dbReference>
<dbReference type="PANTHER" id="PTHR46230">
    <property type="match status" value="1"/>
</dbReference>
<keyword evidence="3" id="KW-1185">Reference proteome</keyword>
<comment type="caution">
    <text evidence="2">The sequence shown here is derived from an EMBL/GenBank/DDBJ whole genome shotgun (WGS) entry which is preliminary data.</text>
</comment>
<dbReference type="GO" id="GO:0016226">
    <property type="term" value="P:iron-sulfur cluster assembly"/>
    <property type="evidence" value="ECO:0007669"/>
    <property type="project" value="TreeGrafter"/>
</dbReference>
<dbReference type="Gene3D" id="3.30.300.90">
    <property type="entry name" value="BolA-like"/>
    <property type="match status" value="1"/>
</dbReference>
<dbReference type="InterPro" id="IPR036065">
    <property type="entry name" value="BolA-like_sf"/>
</dbReference>
<dbReference type="EMBL" id="MCGG01000055">
    <property type="protein sequence ID" value="OEJ65099.1"/>
    <property type="molecule type" value="Genomic_DNA"/>
</dbReference>
<evidence type="ECO:0000256" key="1">
    <source>
        <dbReference type="RuleBase" id="RU003860"/>
    </source>
</evidence>
<evidence type="ECO:0000313" key="3">
    <source>
        <dbReference type="Proteomes" id="UP000095347"/>
    </source>
</evidence>
<dbReference type="STRING" id="28181.BEN30_15555"/>
<accession>A0A1E5Q4I4</accession>
<protein>
    <submittedName>
        <fullName evidence="2">Transcriptional regulator</fullName>
    </submittedName>
</protein>
<organism evidence="2 3">
    <name type="scientific">Magnetovibrio blakemorei</name>
    <dbReference type="NCBI Taxonomy" id="28181"/>
    <lineage>
        <taxon>Bacteria</taxon>
        <taxon>Pseudomonadati</taxon>
        <taxon>Pseudomonadota</taxon>
        <taxon>Alphaproteobacteria</taxon>
        <taxon>Rhodospirillales</taxon>
        <taxon>Magnetovibrionaceae</taxon>
        <taxon>Magnetovibrio</taxon>
    </lineage>
</organism>
<dbReference type="AlphaFoldDB" id="A0A1E5Q4I4"/>
<dbReference type="SUPFAM" id="SSF82657">
    <property type="entry name" value="BolA-like"/>
    <property type="match status" value="1"/>
</dbReference>
<dbReference type="PANTHER" id="PTHR46230:SF7">
    <property type="entry name" value="BOLA-LIKE PROTEIN 1"/>
    <property type="match status" value="1"/>
</dbReference>
<dbReference type="RefSeq" id="WP_069958988.1">
    <property type="nucleotide sequence ID" value="NZ_MCGG01000055.1"/>
</dbReference>
<evidence type="ECO:0000313" key="2">
    <source>
        <dbReference type="EMBL" id="OEJ65099.1"/>
    </source>
</evidence>
<sequence>MRVCTTIEQKLTAALSPEHLEVIDNSAKHAGHAGAHPSGESHFAVTVVSSAFEGQSRVQRQRMVYAALAQEMTAQIHALELKTFSPSEVKE</sequence>